<dbReference type="GeneTree" id="ENSGT01150000287261"/>
<dbReference type="AlphaFoldDB" id="H9GA24"/>
<sequence length="56" mass="6633">MLGSVSWQKTASHPMRTTISSQRKGSNRNQHLFFQVWQQERAQEVESVESEKRTER</sequence>
<evidence type="ECO:0000313" key="2">
    <source>
        <dbReference type="Ensembl" id="ENSACAP00000005190.3"/>
    </source>
</evidence>
<reference evidence="2" key="1">
    <citation type="submission" date="2009-12" db="EMBL/GenBank/DDBJ databases">
        <title>The Genome Sequence of Anolis carolinensis (Green Anole Lizard).</title>
        <authorList>
            <consortium name="The Genome Sequencing Platform"/>
            <person name="Di Palma F."/>
            <person name="Alfoldi J."/>
            <person name="Heiman D."/>
            <person name="Young S."/>
            <person name="Grabherr M."/>
            <person name="Johnson J."/>
            <person name="Lander E.S."/>
            <person name="Lindblad-Toh K."/>
        </authorList>
    </citation>
    <scope>NUCLEOTIDE SEQUENCE [LARGE SCALE GENOMIC DNA]</scope>
    <source>
        <strain evidence="2">JBL SC #1</strain>
    </source>
</reference>
<dbReference type="HOGENOM" id="CLU_086541_1_0_1"/>
<evidence type="ECO:0000256" key="1">
    <source>
        <dbReference type="SAM" id="MobiDB-lite"/>
    </source>
</evidence>
<feature type="region of interest" description="Disordered" evidence="1">
    <location>
        <begin position="1"/>
        <end position="31"/>
    </location>
</feature>
<accession>H9GA24</accession>
<gene>
    <name evidence="2" type="primary">pnrc2</name>
</gene>
<keyword evidence="3" id="KW-1185">Reference proteome</keyword>
<dbReference type="Bgee" id="ENSACAG00000005326">
    <property type="expression patterns" value="Expressed in adrenal gland and 13 other cell types or tissues"/>
</dbReference>
<name>H9GA24_ANOCA</name>
<dbReference type="eggNOG" id="ENOG502RZZX">
    <property type="taxonomic scope" value="Eukaryota"/>
</dbReference>
<dbReference type="STRING" id="28377.ENSACAP00000005190"/>
<proteinExistence type="predicted"/>
<reference evidence="2" key="3">
    <citation type="submission" date="2025-09" db="UniProtKB">
        <authorList>
            <consortium name="Ensembl"/>
        </authorList>
    </citation>
    <scope>IDENTIFICATION</scope>
</reference>
<organism evidence="2 3">
    <name type="scientific">Anolis carolinensis</name>
    <name type="common">Green anole</name>
    <name type="synonym">American chameleon</name>
    <dbReference type="NCBI Taxonomy" id="28377"/>
    <lineage>
        <taxon>Eukaryota</taxon>
        <taxon>Metazoa</taxon>
        <taxon>Chordata</taxon>
        <taxon>Craniata</taxon>
        <taxon>Vertebrata</taxon>
        <taxon>Euteleostomi</taxon>
        <taxon>Lepidosauria</taxon>
        <taxon>Squamata</taxon>
        <taxon>Bifurcata</taxon>
        <taxon>Unidentata</taxon>
        <taxon>Episquamata</taxon>
        <taxon>Toxicofera</taxon>
        <taxon>Iguania</taxon>
        <taxon>Dactyloidae</taxon>
        <taxon>Anolis</taxon>
    </lineage>
</organism>
<reference evidence="2" key="2">
    <citation type="submission" date="2025-08" db="UniProtKB">
        <authorList>
            <consortium name="Ensembl"/>
        </authorList>
    </citation>
    <scope>IDENTIFICATION</scope>
</reference>
<dbReference type="Ensembl" id="ENSACAT00000005307.3">
    <property type="protein sequence ID" value="ENSACAP00000005190.3"/>
    <property type="gene ID" value="ENSACAG00000005326.3"/>
</dbReference>
<evidence type="ECO:0000313" key="3">
    <source>
        <dbReference type="Proteomes" id="UP000001646"/>
    </source>
</evidence>
<protein>
    <submittedName>
        <fullName evidence="2">Uncharacterized protein</fullName>
    </submittedName>
</protein>
<dbReference type="InParanoid" id="H9GA24"/>
<dbReference type="Proteomes" id="UP000001646">
    <property type="component" value="Unplaced"/>
</dbReference>